<feature type="domain" description="OmpR/PhoB-type" evidence="4">
    <location>
        <begin position="10"/>
        <end position="118"/>
    </location>
</feature>
<dbReference type="InterPro" id="IPR027417">
    <property type="entry name" value="P-loop_NTPase"/>
</dbReference>
<evidence type="ECO:0000256" key="1">
    <source>
        <dbReference type="ARBA" id="ARBA00005820"/>
    </source>
</evidence>
<dbReference type="SUPFAM" id="SSF52540">
    <property type="entry name" value="P-loop containing nucleoside triphosphate hydrolases"/>
    <property type="match status" value="1"/>
</dbReference>
<comment type="caution">
    <text evidence="5">The sequence shown here is derived from an EMBL/GenBank/DDBJ whole genome shotgun (WGS) entry which is preliminary data.</text>
</comment>
<dbReference type="Gene3D" id="1.25.40.10">
    <property type="entry name" value="Tetratricopeptide repeat domain"/>
    <property type="match status" value="2"/>
</dbReference>
<dbReference type="SMART" id="SM01043">
    <property type="entry name" value="BTAD"/>
    <property type="match status" value="1"/>
</dbReference>
<dbReference type="Proteomes" id="UP000242367">
    <property type="component" value="Unassembled WGS sequence"/>
</dbReference>
<dbReference type="PRINTS" id="PR00364">
    <property type="entry name" value="DISEASERSIST"/>
</dbReference>
<keyword evidence="6" id="KW-1185">Reference proteome</keyword>
<dbReference type="CDD" id="cd15831">
    <property type="entry name" value="BTAD"/>
    <property type="match status" value="1"/>
</dbReference>
<dbReference type="InterPro" id="IPR005158">
    <property type="entry name" value="BTAD"/>
</dbReference>
<dbReference type="PANTHER" id="PTHR47691">
    <property type="entry name" value="REGULATOR-RELATED"/>
    <property type="match status" value="1"/>
</dbReference>
<keyword evidence="2 3" id="KW-0238">DNA-binding</keyword>
<dbReference type="EMBL" id="MTBP01000004">
    <property type="protein sequence ID" value="POM22847.1"/>
    <property type="molecule type" value="Genomic_DNA"/>
</dbReference>
<feature type="DNA-binding region" description="OmpR/PhoB-type" evidence="3">
    <location>
        <begin position="10"/>
        <end position="118"/>
    </location>
</feature>
<dbReference type="Pfam" id="PF03704">
    <property type="entry name" value="BTAD"/>
    <property type="match status" value="1"/>
</dbReference>
<dbReference type="Pfam" id="PF25872">
    <property type="entry name" value="HTH_77"/>
    <property type="match status" value="1"/>
</dbReference>
<dbReference type="AlphaFoldDB" id="A0A2P4UCT2"/>
<accession>A0A2P4UCT2</accession>
<protein>
    <submittedName>
        <fullName evidence="5">Putative HTH-type transcriptional regulator</fullName>
    </submittedName>
</protein>
<dbReference type="InterPro" id="IPR011990">
    <property type="entry name" value="TPR-like_helical_dom_sf"/>
</dbReference>
<sequence>MTAGASARLGPVPWMGHNHLVRIAILGPLEVTADGRAVAVGGARLRALLAVLALDAGRPVAVDALVDALWGEDPPAAAPNAVQSLVSRLRAAIGRDLVPSGPAGYRLAVPPEAVDAHDFETRVAAARRAGTAAERAAGLRAALDLWRGPALADARGRPAADARAARLEALRRAALEERLDADLALGGHAGLIPELAALAAADPLREPLRARLIRALYAAGRQADALAEYAALRRELADELGVDPSPELADLHVAMLRRDPVLLAPPAAAPAEPPPGNLRAPLTSFVGRDRDLERVAGLLAAGRLVTLTGPGGAGKTRLALEAGARAAGFPDGVWNVELAPVEDPGEVVPAVLAALRLPGAGLGPGVRGGLPAREARDPLDRLVRALRGRRLLLVLDNCEHLLDAAARLADRVLAGCPDVRILTTSREPLGITGEALWPVGPLAAPPGPVDAAAALGYPAVRLLAERAAAAAPGFAVTDENAAGVLRICRALDGVPLAIELAAARLRALTPAQVADRLDDRFRLLRAGSRTALPRHRTLRAVVDWSFDLLTAPERALWRRLAVFHGGATLDAAETVGAGAGLDGADVLDVLIALVGKSLVTVDASGGTPRYGMLETIRAYGLDRLAESGEEAAVRRAHAAYFLDLAETAAPHLHRADQLVWLARLTAEHDDLNAALRGTVAAGDARSAVRFCAALGWYWYLRGRAAETREHMAQALALPDVPRDATTALALAVSAMPLMDGEHSADALAWLREAHAIVAASGETPAHPVLRLVTVMYELFGSGWSEAMIPDGEDIPALRALRADPDPWVRGVAAFACGQVAGNFGRTARLAEHYACAEEAFRTAGDRWGLAFTLDARAELLARDGAHRAAARLLTEALRLQEGLGEGEAVNPFSRTKLANSLFLAGERDRATAVLIDGRRRAERAGAPEATALMTYWLGVLALRLGRRDEARARFAAAEAAAARLTGPPQFHATVLTSGALLDLADGDGAAARDRCDRALRAAVAATDYPVLAYALGGAAALALHDGDAVRAAELLGTAEALRGGPDLALADVTAVESAVRAALGGPAFTAARDRGRAVTFAEVAAASGPARAGAAG</sequence>
<dbReference type="SMART" id="SM00862">
    <property type="entry name" value="Trans_reg_C"/>
    <property type="match status" value="1"/>
</dbReference>
<organism evidence="5 6">
    <name type="scientific">Actinomadura rubteroloni</name>
    <dbReference type="NCBI Taxonomy" id="1926885"/>
    <lineage>
        <taxon>Bacteria</taxon>
        <taxon>Bacillati</taxon>
        <taxon>Actinomycetota</taxon>
        <taxon>Actinomycetes</taxon>
        <taxon>Streptosporangiales</taxon>
        <taxon>Thermomonosporaceae</taxon>
        <taxon>Actinomadura</taxon>
    </lineage>
</organism>
<dbReference type="SUPFAM" id="SSF46894">
    <property type="entry name" value="C-terminal effector domain of the bipartite response regulators"/>
    <property type="match status" value="1"/>
</dbReference>
<dbReference type="InterPro" id="IPR016032">
    <property type="entry name" value="Sig_transdc_resp-reg_C-effctor"/>
</dbReference>
<reference evidence="5 6" key="1">
    <citation type="journal article" date="2017" name="Chemistry">
        <title>Isolation, Biosynthesis and Chemical Modifications of Rubterolones A-F: Rare Tropolone Alkaloids from Actinomadura sp. 5-2.</title>
        <authorList>
            <person name="Guo H."/>
            <person name="Benndorf R."/>
            <person name="Leichnitz D."/>
            <person name="Klassen J.L."/>
            <person name="Vollmers J."/>
            <person name="Gorls H."/>
            <person name="Steinacker M."/>
            <person name="Weigel C."/>
            <person name="Dahse H.M."/>
            <person name="Kaster A.K."/>
            <person name="de Beer Z.W."/>
            <person name="Poulsen M."/>
            <person name="Beemelmanns C."/>
        </authorList>
    </citation>
    <scope>NUCLEOTIDE SEQUENCE [LARGE SCALE GENOMIC DNA]</scope>
    <source>
        <strain evidence="5 6">5-2</strain>
    </source>
</reference>
<dbReference type="SUPFAM" id="SSF48452">
    <property type="entry name" value="TPR-like"/>
    <property type="match status" value="2"/>
</dbReference>
<evidence type="ECO:0000313" key="5">
    <source>
        <dbReference type="EMBL" id="POM22847.1"/>
    </source>
</evidence>
<dbReference type="GO" id="GO:0003677">
    <property type="term" value="F:DNA binding"/>
    <property type="evidence" value="ECO:0007669"/>
    <property type="project" value="UniProtKB-UniRule"/>
</dbReference>
<proteinExistence type="inferred from homology"/>
<dbReference type="GO" id="GO:0000160">
    <property type="term" value="P:phosphorelay signal transduction system"/>
    <property type="evidence" value="ECO:0007669"/>
    <property type="project" value="InterPro"/>
</dbReference>
<name>A0A2P4UCT2_9ACTN</name>
<dbReference type="InterPro" id="IPR036388">
    <property type="entry name" value="WH-like_DNA-bd_sf"/>
</dbReference>
<dbReference type="PROSITE" id="PS51755">
    <property type="entry name" value="OMPR_PHOB"/>
    <property type="match status" value="1"/>
</dbReference>
<evidence type="ECO:0000256" key="3">
    <source>
        <dbReference type="PROSITE-ProRule" id="PRU01091"/>
    </source>
</evidence>
<dbReference type="InterPro" id="IPR001867">
    <property type="entry name" value="OmpR/PhoB-type_DNA-bd"/>
</dbReference>
<dbReference type="Pfam" id="PF00486">
    <property type="entry name" value="Trans_reg_C"/>
    <property type="match status" value="1"/>
</dbReference>
<evidence type="ECO:0000313" key="6">
    <source>
        <dbReference type="Proteomes" id="UP000242367"/>
    </source>
</evidence>
<evidence type="ECO:0000256" key="2">
    <source>
        <dbReference type="ARBA" id="ARBA00023125"/>
    </source>
</evidence>
<gene>
    <name evidence="5" type="ORF">BTM25_50530</name>
</gene>
<dbReference type="PANTHER" id="PTHR47691:SF3">
    <property type="entry name" value="HTH-TYPE TRANSCRIPTIONAL REGULATOR RV0890C-RELATED"/>
    <property type="match status" value="1"/>
</dbReference>
<dbReference type="Gene3D" id="3.40.50.300">
    <property type="entry name" value="P-loop containing nucleotide triphosphate hydrolases"/>
    <property type="match status" value="1"/>
</dbReference>
<dbReference type="GO" id="GO:0006355">
    <property type="term" value="P:regulation of DNA-templated transcription"/>
    <property type="evidence" value="ECO:0007669"/>
    <property type="project" value="InterPro"/>
</dbReference>
<dbReference type="Gene3D" id="1.10.10.10">
    <property type="entry name" value="Winged helix-like DNA-binding domain superfamily/Winged helix DNA-binding domain"/>
    <property type="match status" value="1"/>
</dbReference>
<comment type="similarity">
    <text evidence="1">Belongs to the AfsR/DnrI/RedD regulatory family.</text>
</comment>
<dbReference type="InterPro" id="IPR058852">
    <property type="entry name" value="HTH_77"/>
</dbReference>
<evidence type="ECO:0000259" key="4">
    <source>
        <dbReference type="PROSITE" id="PS51755"/>
    </source>
</evidence>